<dbReference type="Pfam" id="PF09347">
    <property type="entry name" value="DUF1989"/>
    <property type="match status" value="1"/>
</dbReference>
<accession>A0A5Q4ZM00</accession>
<dbReference type="EMBL" id="LR699554">
    <property type="protein sequence ID" value="VVD33007.1"/>
    <property type="molecule type" value="Genomic_DNA"/>
</dbReference>
<dbReference type="AlphaFoldDB" id="A0A5Q4ZM00"/>
<dbReference type="NCBIfam" id="TIGR03425">
    <property type="entry name" value="urea_degr_2"/>
    <property type="match status" value="1"/>
</dbReference>
<proteinExistence type="predicted"/>
<keyword evidence="2" id="KW-0489">Methyltransferase</keyword>
<dbReference type="PANTHER" id="PTHR31527:SF0">
    <property type="entry name" value="RE64534P"/>
    <property type="match status" value="1"/>
</dbReference>
<dbReference type="GO" id="GO:0004047">
    <property type="term" value="F:aminomethyltransferase activity"/>
    <property type="evidence" value="ECO:0007669"/>
    <property type="project" value="UniProtKB-EC"/>
</dbReference>
<dbReference type="PANTHER" id="PTHR31527">
    <property type="entry name" value="RE64534P"/>
    <property type="match status" value="1"/>
</dbReference>
<dbReference type="RefSeq" id="WP_007177315.1">
    <property type="nucleotide sequence ID" value="NZ_LR699554.1"/>
</dbReference>
<dbReference type="GO" id="GO:0032259">
    <property type="term" value="P:methylation"/>
    <property type="evidence" value="ECO:0007669"/>
    <property type="project" value="UniProtKB-KW"/>
</dbReference>
<dbReference type="InterPro" id="IPR017792">
    <property type="entry name" value="UAAP1"/>
</dbReference>
<evidence type="ECO:0000313" key="2">
    <source>
        <dbReference type="EMBL" id="VVD33007.1"/>
    </source>
</evidence>
<protein>
    <submittedName>
        <fullName evidence="2">Urea carboxylase-related aminomethyltransferase</fullName>
        <ecNumber evidence="2">2.1.2.10</ecNumber>
    </submittedName>
</protein>
<feature type="domain" description="DUF1989" evidence="1">
    <location>
        <begin position="20"/>
        <end position="191"/>
    </location>
</feature>
<evidence type="ECO:0000313" key="3">
    <source>
        <dbReference type="Proteomes" id="UP000325811"/>
    </source>
</evidence>
<dbReference type="Proteomes" id="UP000325811">
    <property type="component" value="Chromosome II"/>
</dbReference>
<dbReference type="InterPro" id="IPR018959">
    <property type="entry name" value="DUF1989"/>
</dbReference>
<organism evidence="2 3">
    <name type="scientific">Paraburkholderia dioscoreae</name>
    <dbReference type="NCBI Taxonomy" id="2604047"/>
    <lineage>
        <taxon>Bacteria</taxon>
        <taxon>Pseudomonadati</taxon>
        <taxon>Pseudomonadota</taxon>
        <taxon>Betaproteobacteria</taxon>
        <taxon>Burkholderiales</taxon>
        <taxon>Burkholderiaceae</taxon>
        <taxon>Paraburkholderia</taxon>
    </lineage>
</organism>
<gene>
    <name evidence="2" type="ORF">PDMSB3_1723</name>
</gene>
<reference evidence="2 3" key="1">
    <citation type="submission" date="2019-08" db="EMBL/GenBank/DDBJ databases">
        <authorList>
            <person name="Herpell B J."/>
        </authorList>
    </citation>
    <scope>NUCLEOTIDE SEQUENCE [LARGE SCALE GENOMIC DNA]</scope>
    <source>
        <strain evidence="3">Msb3</strain>
    </source>
</reference>
<sequence>MSTQIPVDLAPIPHVAWETVIPAGTHWSGVLRRGMALRVVDSEGGANLAAVFHRHDEPLERYNMADTLKAQHTAHLTRGHVLYSDMGRVLASITADTLGWHDPLGGVGDAELFASKYGVARYQQHRNAMIRNGRDSLLLELAKHGLGARDLVANINFFSKLAIGEDGALDFVAGHSPAGAAFDLRFEMDTLAAFSTAPHPLNPSSEYEPRPVKLIAYRAYAADACVPADDFCRSACAENERGFVNTDRLFV</sequence>
<evidence type="ECO:0000259" key="1">
    <source>
        <dbReference type="Pfam" id="PF09347"/>
    </source>
</evidence>
<name>A0A5Q4ZM00_9BURK</name>
<dbReference type="EC" id="2.1.2.10" evidence="2"/>
<keyword evidence="3" id="KW-1185">Reference proteome</keyword>
<keyword evidence="2" id="KW-0808">Transferase</keyword>
<dbReference type="KEGG" id="pdio:PDMSB3_1723.1"/>
<dbReference type="GO" id="GO:0008168">
    <property type="term" value="F:methyltransferase activity"/>
    <property type="evidence" value="ECO:0007669"/>
    <property type="project" value="UniProtKB-KW"/>
</dbReference>